<evidence type="ECO:0000313" key="2">
    <source>
        <dbReference type="Proteomes" id="UP000540656"/>
    </source>
</evidence>
<dbReference type="AlphaFoldDB" id="A0A7Y9UW27"/>
<comment type="caution">
    <text evidence="1">The sequence shown here is derived from an EMBL/GenBank/DDBJ whole genome shotgun (WGS) entry which is preliminary data.</text>
</comment>
<organism evidence="1 2">
    <name type="scientific">Nocardioides daedukensis</name>
    <dbReference type="NCBI Taxonomy" id="634462"/>
    <lineage>
        <taxon>Bacteria</taxon>
        <taxon>Bacillati</taxon>
        <taxon>Actinomycetota</taxon>
        <taxon>Actinomycetes</taxon>
        <taxon>Propionibacteriales</taxon>
        <taxon>Nocardioidaceae</taxon>
        <taxon>Nocardioides</taxon>
    </lineage>
</organism>
<evidence type="ECO:0000313" key="1">
    <source>
        <dbReference type="EMBL" id="NYG60255.1"/>
    </source>
</evidence>
<reference evidence="1 2" key="1">
    <citation type="submission" date="2020-07" db="EMBL/GenBank/DDBJ databases">
        <title>Sequencing the genomes of 1000 actinobacteria strains.</title>
        <authorList>
            <person name="Klenk H.-P."/>
        </authorList>
    </citation>
    <scope>NUCLEOTIDE SEQUENCE [LARGE SCALE GENOMIC DNA]</scope>
    <source>
        <strain evidence="1 2">DSM 23819</strain>
    </source>
</reference>
<protein>
    <submittedName>
        <fullName evidence="1">Uncharacterized protein</fullName>
    </submittedName>
</protein>
<dbReference type="EMBL" id="JACCAA010000001">
    <property type="protein sequence ID" value="NYG60255.1"/>
    <property type="molecule type" value="Genomic_DNA"/>
</dbReference>
<gene>
    <name evidence="1" type="ORF">BJ980_003178</name>
</gene>
<dbReference type="Proteomes" id="UP000540656">
    <property type="component" value="Unassembled WGS sequence"/>
</dbReference>
<name>A0A7Y9UW27_9ACTN</name>
<sequence>MTKLSSEIATVLDLGAAHGADALIAALGRAVELSRWRAGDIRSILATHGQAPTPRPAGQAFDDAVVLTLPTVPTRSLDAYKIGAGTDGGETS</sequence>
<accession>A0A7Y9UW27</accession>
<keyword evidence="2" id="KW-1185">Reference proteome</keyword>
<proteinExistence type="predicted"/>